<dbReference type="GeneID" id="23886414"/>
<accession>W8CET4</accession>
<dbReference type="RefSeq" id="XP_012048187.1">
    <property type="nucleotide sequence ID" value="XM_012192797.1"/>
</dbReference>
<evidence type="ECO:0000313" key="1">
    <source>
        <dbReference type="EMBL" id="AFR93828.1"/>
    </source>
</evidence>
<dbReference type="KEGG" id="cng:CNAG_02863"/>
<keyword evidence="2" id="KW-1185">Reference proteome</keyword>
<sequence length="115" mass="12448">MVKILAILYSGGKTVEKGNRLLGTVEKQIWHQKLAQKRRARVAKLISDHSSPWKHMADPLGGGNGMVPHYSGTTLDAQTRYAGGAKGIIGRYFAGEAQNPANLIVIDGDSATRTY</sequence>
<gene>
    <name evidence="1" type="ORF">CNAG_02863</name>
</gene>
<dbReference type="VEuPathDB" id="FungiDB:CNAG_02863"/>
<proteinExistence type="predicted"/>
<dbReference type="HOGENOM" id="CLU_2108912_0_0_1"/>
<dbReference type="Gene3D" id="3.40.50.720">
    <property type="entry name" value="NAD(P)-binding Rossmann-like Domain"/>
    <property type="match status" value="2"/>
</dbReference>
<evidence type="ECO:0000313" key="2">
    <source>
        <dbReference type="Proteomes" id="UP000010091"/>
    </source>
</evidence>
<protein>
    <submittedName>
        <fullName evidence="1">Formate dehydrogenase</fullName>
    </submittedName>
</protein>
<reference evidence="1 2" key="1">
    <citation type="journal article" date="2014" name="PLoS Genet.">
        <title>Analysis of the genome and transcriptome of Cryptococcus neoformans var. grubii reveals complex RNA expression and microevolution leading to virulence attenuation.</title>
        <authorList>
            <person name="Janbon G."/>
            <person name="Ormerod K.L."/>
            <person name="Paulet D."/>
            <person name="Byrnes E.J.III."/>
            <person name="Yadav V."/>
            <person name="Chatterjee G."/>
            <person name="Mullapudi N."/>
            <person name="Hon C.C."/>
            <person name="Billmyre R.B."/>
            <person name="Brunel F."/>
            <person name="Bahn Y.S."/>
            <person name="Chen W."/>
            <person name="Chen Y."/>
            <person name="Chow E.W."/>
            <person name="Coppee J.Y."/>
            <person name="Floyd-Averette A."/>
            <person name="Gaillardin C."/>
            <person name="Gerik K.J."/>
            <person name="Goldberg J."/>
            <person name="Gonzalez-Hilarion S."/>
            <person name="Gujja S."/>
            <person name="Hamlin J.L."/>
            <person name="Hsueh Y.P."/>
            <person name="Ianiri G."/>
            <person name="Jones S."/>
            <person name="Kodira C.D."/>
            <person name="Kozubowski L."/>
            <person name="Lam W."/>
            <person name="Marra M."/>
            <person name="Mesner L.D."/>
            <person name="Mieczkowski P.A."/>
            <person name="Moyrand F."/>
            <person name="Nielsen K."/>
            <person name="Proux C."/>
            <person name="Rossignol T."/>
            <person name="Schein J.E."/>
            <person name="Sun S."/>
            <person name="Wollschlaeger C."/>
            <person name="Wood I.A."/>
            <person name="Zeng Q."/>
            <person name="Neuveglise C."/>
            <person name="Newlon C.S."/>
            <person name="Perfect J.R."/>
            <person name="Lodge J.K."/>
            <person name="Idnurm A."/>
            <person name="Stajich J.E."/>
            <person name="Kronstad J.W."/>
            <person name="Sanyal K."/>
            <person name="Heitman J."/>
            <person name="Fraser J.A."/>
            <person name="Cuomo C.A."/>
            <person name="Dietrich F.S."/>
        </authorList>
    </citation>
    <scope>NUCLEOTIDE SEQUENCE [LARGE SCALE GENOMIC DNA]</scope>
    <source>
        <strain evidence="2">H99 / ATCC 208821 / CBS 10515 / FGSC 9487</strain>
    </source>
</reference>
<organism evidence="1 2">
    <name type="scientific">Cryptococcus neoformans (strain H99 / ATCC 208821 / CBS 10515 / FGSC 9487)</name>
    <name type="common">Cryptococcus neoformans var. grubii serotype A</name>
    <dbReference type="NCBI Taxonomy" id="235443"/>
    <lineage>
        <taxon>Eukaryota</taxon>
        <taxon>Fungi</taxon>
        <taxon>Dikarya</taxon>
        <taxon>Basidiomycota</taxon>
        <taxon>Agaricomycotina</taxon>
        <taxon>Tremellomycetes</taxon>
        <taxon>Tremellales</taxon>
        <taxon>Cryptococcaceae</taxon>
        <taxon>Cryptococcus</taxon>
        <taxon>Cryptococcus neoformans species complex</taxon>
    </lineage>
</organism>
<name>W8CET4_CRYN9</name>
<dbReference type="AlphaFoldDB" id="W8CET4"/>
<dbReference type="Proteomes" id="UP000010091">
    <property type="component" value="Chromosome 3"/>
</dbReference>
<dbReference type="EMBL" id="CP003822">
    <property type="protein sequence ID" value="AFR93828.1"/>
    <property type="molecule type" value="Genomic_DNA"/>
</dbReference>